<accession>A0A540QP99</accession>
<comment type="caution">
    <text evidence="1">The sequence shown here is derived from an EMBL/GenBank/DDBJ whole genome shotgun (WGS) entry which is preliminary data.</text>
</comment>
<dbReference type="RefSeq" id="WP_009321583.1">
    <property type="nucleotide sequence ID" value="NZ_CP182305.1"/>
</dbReference>
<dbReference type="EMBL" id="SPAZ01000063">
    <property type="protein sequence ID" value="TQE37319.1"/>
    <property type="molecule type" value="Genomic_DNA"/>
</dbReference>
<dbReference type="GeneID" id="301701913"/>
<dbReference type="AlphaFoldDB" id="A0A540QP99"/>
<evidence type="ECO:0000313" key="1">
    <source>
        <dbReference type="EMBL" id="TQE37319.1"/>
    </source>
</evidence>
<name>A0A540QP99_9ACTN</name>
<reference evidence="1 2" key="1">
    <citation type="submission" date="2019-03" db="EMBL/GenBank/DDBJ databases">
        <title>Comparative genomic analyses of the sweetpotato soil rot pathogen, Streptomyces ipomoeae.</title>
        <authorList>
            <person name="Ruschel Soares N."/>
            <person name="Badger J.H."/>
            <person name="Huguet-Tapia J.C."/>
            <person name="Clark C.A."/>
            <person name="Pettis G.S."/>
        </authorList>
    </citation>
    <scope>NUCLEOTIDE SEQUENCE [LARGE SCALE GENOMIC DNA]</scope>
    <source>
        <strain evidence="1 2">88-35</strain>
    </source>
</reference>
<organism evidence="1 2">
    <name type="scientific">Streptomyces ipomoeae</name>
    <dbReference type="NCBI Taxonomy" id="103232"/>
    <lineage>
        <taxon>Bacteria</taxon>
        <taxon>Bacillati</taxon>
        <taxon>Actinomycetota</taxon>
        <taxon>Actinomycetes</taxon>
        <taxon>Kitasatosporales</taxon>
        <taxon>Streptomycetaceae</taxon>
        <taxon>Streptomyces</taxon>
    </lineage>
</organism>
<proteinExistence type="predicted"/>
<gene>
    <name evidence="1" type="ORF">Sipo8835_08015</name>
</gene>
<dbReference type="SUPFAM" id="SSF56973">
    <property type="entry name" value="Aerolisin/ETX pore-forming domain"/>
    <property type="match status" value="1"/>
</dbReference>
<evidence type="ECO:0000313" key="2">
    <source>
        <dbReference type="Proteomes" id="UP000318720"/>
    </source>
</evidence>
<protein>
    <submittedName>
        <fullName evidence="1">Uncharacterized protein</fullName>
    </submittedName>
</protein>
<dbReference type="Proteomes" id="UP000318720">
    <property type="component" value="Unassembled WGS sequence"/>
</dbReference>
<sequence>MPTIKKCLLTGAAFGMAISGLTLGAAPTAIASTDVNGVHDSLLPNMCQDGSNRSGQSIWYYNVNTKQLLDRSHGSVGNRPVWQYIGGSKAGNRYAMNPGWREIKGHCFYPASSSWTYEGRQTAYSDQVTNCSQGGNVSERVDQTYSTTTTTTKTVNGSLSFSPNISKLFGVGLGAEFSYSWAYGKTVGWGRSVNIDVPPGRTAWLTAAPIKRVVRVNPHFWIDEYNWYDGTQKKGHNKWGIYGTERDIVDRNYYYDGTSDELRNGQPTFKFYKHDRANRAGECRR</sequence>